<dbReference type="Proteomes" id="UP000581206">
    <property type="component" value="Unassembled WGS sequence"/>
</dbReference>
<sequence>MTDLPIAPLDVEGWSCPVPLRHTDRIVLGHGGGGVLSGELIEHLFLPALGDETNAEMRDSAVLGLPCGGRLAFTTDSYVVSPLFFPGGCIGDLAVNGTVNDLAMSGAQPLALSAAFILEEGLETATLGRVAQALGDAARAAGVRIVTGDTKVVDRGKADQLFINTAGVGLVPDGVDIRPDRATPGDVVLVSGLIGEHGVAIMSLREGIEFGTTLTSDTAPLHGLVADLLAAVPDVHVLRDPTRGGVAGSLSEIAEVAGAGIEVEESALPVPEAVAAACGFLGLDPMHVANEGKLVAIVPGEHADAALAALRAHPLGAQAAVIGTVTDQHPGILVARSPLGAGRVVSRPMGEQLPRIC</sequence>
<dbReference type="Pfam" id="PF00586">
    <property type="entry name" value="AIRS"/>
    <property type="match status" value="1"/>
</dbReference>
<comment type="similarity">
    <text evidence="1">Belongs to the HypE family.</text>
</comment>
<dbReference type="SUPFAM" id="SSF56042">
    <property type="entry name" value="PurM C-terminal domain-like"/>
    <property type="match status" value="1"/>
</dbReference>
<dbReference type="InterPro" id="IPR036921">
    <property type="entry name" value="PurM-like_N_sf"/>
</dbReference>
<dbReference type="Gene3D" id="3.90.650.10">
    <property type="entry name" value="PurM-like C-terminal domain"/>
    <property type="match status" value="1"/>
</dbReference>
<dbReference type="EMBL" id="JAAXOX010000006">
    <property type="protein sequence ID" value="NKY23465.1"/>
    <property type="molecule type" value="Genomic_DNA"/>
</dbReference>
<name>A0A7X6KX15_9CELL</name>
<protein>
    <submittedName>
        <fullName evidence="4">Hydrogenase expression/formation protein HypE</fullName>
    </submittedName>
</protein>
<dbReference type="Gene3D" id="3.30.1330.10">
    <property type="entry name" value="PurM-like, N-terminal domain"/>
    <property type="match status" value="1"/>
</dbReference>
<evidence type="ECO:0000313" key="5">
    <source>
        <dbReference type="Proteomes" id="UP000581206"/>
    </source>
</evidence>
<keyword evidence="5" id="KW-1185">Reference proteome</keyword>
<feature type="domain" description="PurM-like C-terminal" evidence="3">
    <location>
        <begin position="184"/>
        <end position="329"/>
    </location>
</feature>
<dbReference type="GO" id="GO:0051604">
    <property type="term" value="P:protein maturation"/>
    <property type="evidence" value="ECO:0007669"/>
    <property type="project" value="TreeGrafter"/>
</dbReference>
<organism evidence="4 5">
    <name type="scientific">Cellulomonas denverensis</name>
    <dbReference type="NCBI Taxonomy" id="264297"/>
    <lineage>
        <taxon>Bacteria</taxon>
        <taxon>Bacillati</taxon>
        <taxon>Actinomycetota</taxon>
        <taxon>Actinomycetes</taxon>
        <taxon>Micrococcales</taxon>
        <taxon>Cellulomonadaceae</taxon>
        <taxon>Cellulomonas</taxon>
    </lineage>
</organism>
<accession>A0A7X6KX15</accession>
<dbReference type="PANTHER" id="PTHR30303:SF0">
    <property type="entry name" value="CARBAMOYL DEHYDRATASE HYPE"/>
    <property type="match status" value="1"/>
</dbReference>
<evidence type="ECO:0000313" key="4">
    <source>
        <dbReference type="EMBL" id="NKY23465.1"/>
    </source>
</evidence>
<evidence type="ECO:0000256" key="1">
    <source>
        <dbReference type="ARBA" id="ARBA00006243"/>
    </source>
</evidence>
<dbReference type="InterPro" id="IPR036676">
    <property type="entry name" value="PurM-like_C_sf"/>
</dbReference>
<comment type="caution">
    <text evidence="4">The sequence shown here is derived from an EMBL/GenBank/DDBJ whole genome shotgun (WGS) entry which is preliminary data.</text>
</comment>
<proteinExistence type="inferred from homology"/>
<dbReference type="SUPFAM" id="SSF55326">
    <property type="entry name" value="PurM N-terminal domain-like"/>
    <property type="match status" value="1"/>
</dbReference>
<dbReference type="NCBIfam" id="TIGR02124">
    <property type="entry name" value="hypE"/>
    <property type="match status" value="1"/>
</dbReference>
<dbReference type="InterPro" id="IPR016188">
    <property type="entry name" value="PurM-like_N"/>
</dbReference>
<gene>
    <name evidence="4" type="primary">hypE</name>
    <name evidence="4" type="ORF">HGA03_12405</name>
</gene>
<evidence type="ECO:0000259" key="3">
    <source>
        <dbReference type="Pfam" id="PF02769"/>
    </source>
</evidence>
<dbReference type="RefSeq" id="WP_168630596.1">
    <property type="nucleotide sequence ID" value="NZ_BONL01000006.1"/>
</dbReference>
<dbReference type="PIRSF" id="PIRSF005644">
    <property type="entry name" value="Hdrgns_mtr_HypE"/>
    <property type="match status" value="1"/>
</dbReference>
<dbReference type="AlphaFoldDB" id="A0A7X6KX15"/>
<evidence type="ECO:0000259" key="2">
    <source>
        <dbReference type="Pfam" id="PF00586"/>
    </source>
</evidence>
<dbReference type="Pfam" id="PF02769">
    <property type="entry name" value="AIRS_C"/>
    <property type="match status" value="1"/>
</dbReference>
<dbReference type="InterPro" id="IPR011854">
    <property type="entry name" value="HypE"/>
</dbReference>
<dbReference type="PANTHER" id="PTHR30303">
    <property type="entry name" value="HYDROGENASE ISOENZYMES FORMATION PROTEIN HYPE"/>
    <property type="match status" value="1"/>
</dbReference>
<reference evidence="4 5" key="1">
    <citation type="submission" date="2020-04" db="EMBL/GenBank/DDBJ databases">
        <title>MicrobeNet Type strains.</title>
        <authorList>
            <person name="Nicholson A.C."/>
        </authorList>
    </citation>
    <scope>NUCLEOTIDE SEQUENCE [LARGE SCALE GENOMIC DNA]</scope>
    <source>
        <strain evidence="4 5">ATCC BAA-788</strain>
    </source>
</reference>
<dbReference type="InterPro" id="IPR010918">
    <property type="entry name" value="PurM-like_C_dom"/>
</dbReference>
<feature type="domain" description="PurM-like N-terminal" evidence="2">
    <location>
        <begin position="58"/>
        <end position="171"/>
    </location>
</feature>
<dbReference type="CDD" id="cd02197">
    <property type="entry name" value="HypE"/>
    <property type="match status" value="1"/>
</dbReference>